<name>A0ABS8WJ70_DATST</name>
<evidence type="ECO:0000313" key="1">
    <source>
        <dbReference type="EMBL" id="MCE3049976.1"/>
    </source>
</evidence>
<feature type="non-terminal residue" evidence="1">
    <location>
        <position position="1"/>
    </location>
</feature>
<comment type="caution">
    <text evidence="1">The sequence shown here is derived from an EMBL/GenBank/DDBJ whole genome shotgun (WGS) entry which is preliminary data.</text>
</comment>
<evidence type="ECO:0000313" key="2">
    <source>
        <dbReference type="Proteomes" id="UP000823775"/>
    </source>
</evidence>
<protein>
    <submittedName>
        <fullName evidence="1">Uncharacterized protein</fullName>
    </submittedName>
</protein>
<proteinExistence type="predicted"/>
<dbReference type="EMBL" id="JACEIK010007267">
    <property type="protein sequence ID" value="MCE3049976.1"/>
    <property type="molecule type" value="Genomic_DNA"/>
</dbReference>
<keyword evidence="2" id="KW-1185">Reference proteome</keyword>
<accession>A0ABS8WJ70</accession>
<gene>
    <name evidence="1" type="ORF">HAX54_046230</name>
</gene>
<reference evidence="1 2" key="1">
    <citation type="journal article" date="2021" name="BMC Genomics">
        <title>Datura genome reveals duplications of psychoactive alkaloid biosynthetic genes and high mutation rate following tissue culture.</title>
        <authorList>
            <person name="Rajewski A."/>
            <person name="Carter-House D."/>
            <person name="Stajich J."/>
            <person name="Litt A."/>
        </authorList>
    </citation>
    <scope>NUCLEOTIDE SEQUENCE [LARGE SCALE GENOMIC DNA]</scope>
    <source>
        <strain evidence="1">AR-01</strain>
    </source>
</reference>
<dbReference type="Proteomes" id="UP000823775">
    <property type="component" value="Unassembled WGS sequence"/>
</dbReference>
<organism evidence="1 2">
    <name type="scientific">Datura stramonium</name>
    <name type="common">Jimsonweed</name>
    <name type="synonym">Common thornapple</name>
    <dbReference type="NCBI Taxonomy" id="4076"/>
    <lineage>
        <taxon>Eukaryota</taxon>
        <taxon>Viridiplantae</taxon>
        <taxon>Streptophyta</taxon>
        <taxon>Embryophyta</taxon>
        <taxon>Tracheophyta</taxon>
        <taxon>Spermatophyta</taxon>
        <taxon>Magnoliopsida</taxon>
        <taxon>eudicotyledons</taxon>
        <taxon>Gunneridae</taxon>
        <taxon>Pentapetalae</taxon>
        <taxon>asterids</taxon>
        <taxon>lamiids</taxon>
        <taxon>Solanales</taxon>
        <taxon>Solanaceae</taxon>
        <taxon>Solanoideae</taxon>
        <taxon>Datureae</taxon>
        <taxon>Datura</taxon>
    </lineage>
</organism>
<sequence length="117" mass="13112">EKMRVLKIHNKEDSNLNIDVTNCGRQGPERRSLVWQMGSRVSFAMGAGAVASSRWADGRRRLVMVEVGGERRNVEFAERGRGEGNSGFLGSSGRFVSGHLAPRVEIMDRLITWIKRL</sequence>